<reference evidence="2" key="2">
    <citation type="submission" date="2017-06" db="EMBL/GenBank/DDBJ databases">
        <title>WGS assembly of Brachypodium distachyon.</title>
        <authorList>
            <consortium name="The International Brachypodium Initiative"/>
            <person name="Lucas S."/>
            <person name="Harmon-Smith M."/>
            <person name="Lail K."/>
            <person name="Tice H."/>
            <person name="Grimwood J."/>
            <person name="Bruce D."/>
            <person name="Barry K."/>
            <person name="Shu S."/>
            <person name="Lindquist E."/>
            <person name="Wang M."/>
            <person name="Pitluck S."/>
            <person name="Vogel J.P."/>
            <person name="Garvin D.F."/>
            <person name="Mockler T.C."/>
            <person name="Schmutz J."/>
            <person name="Rokhsar D."/>
            <person name="Bevan M.W."/>
        </authorList>
    </citation>
    <scope>NUCLEOTIDE SEQUENCE</scope>
    <source>
        <strain evidence="2">Bd21</strain>
    </source>
</reference>
<dbReference type="EnsemblPlants" id="KQK17892">
    <property type="protein sequence ID" value="KQK17892"/>
    <property type="gene ID" value="BRADI_1g37400v3"/>
</dbReference>
<feature type="compositionally biased region" description="Low complexity" evidence="1">
    <location>
        <begin position="1"/>
        <end position="35"/>
    </location>
</feature>
<organism evidence="3">
    <name type="scientific">Brachypodium distachyon</name>
    <name type="common">Purple false brome</name>
    <name type="synonym">Trachynia distachya</name>
    <dbReference type="NCBI Taxonomy" id="15368"/>
    <lineage>
        <taxon>Eukaryota</taxon>
        <taxon>Viridiplantae</taxon>
        <taxon>Streptophyta</taxon>
        <taxon>Embryophyta</taxon>
        <taxon>Tracheophyta</taxon>
        <taxon>Spermatophyta</taxon>
        <taxon>Magnoliopsida</taxon>
        <taxon>Liliopsida</taxon>
        <taxon>Poales</taxon>
        <taxon>Poaceae</taxon>
        <taxon>BOP clade</taxon>
        <taxon>Pooideae</taxon>
        <taxon>Stipodae</taxon>
        <taxon>Brachypodieae</taxon>
        <taxon>Brachypodium</taxon>
    </lineage>
</organism>
<keyword evidence="4" id="KW-1185">Reference proteome</keyword>
<dbReference type="PANTHER" id="PTHR33672">
    <property type="entry name" value="YCF3-INTERACTING PROTEIN 1, CHLOROPLASTIC"/>
    <property type="match status" value="1"/>
</dbReference>
<reference evidence="3" key="3">
    <citation type="submission" date="2018-08" db="UniProtKB">
        <authorList>
            <consortium name="EnsemblPlants"/>
        </authorList>
    </citation>
    <scope>IDENTIFICATION</scope>
    <source>
        <strain evidence="3">cv. Bd21</strain>
    </source>
</reference>
<evidence type="ECO:0000313" key="3">
    <source>
        <dbReference type="EnsemblPlants" id="KQK17892"/>
    </source>
</evidence>
<sequence length="402" mass="41844">MQSQEASESPAPATEAPREAGASGDESPASASASMEENERQIPVDPVSLRQLGMVMTDADSPLSAPSVLTEMVAQSSSPLRRPTFVGASLPCSAASSPVHSAAKREDDRIPVMPATRPSLATVTALRSLARQHSAALAHYVASPSPSAAPVALTRSASRAEGRSMAPHDDEDDVGTGVPEQEESFTCGALCMFIPGFSRRKQPGAAGAAAAAVVSSVQRQQSATARRSRSSVVSRLASLERFECGSWSPAPPPPPPQPATVVTAAHDVVASFALGAAKVSSCAAYDDDADAPVKMAFVFDGEPMAPRGVLMMKKSASQRQEPVMKTMAACGGEPRGILKKSASTRQLQKQDSDSAATPCRPSSASQRHVRFSTASPSSSPCITPRLARARAEFNAFMEAQMA</sequence>
<feature type="compositionally biased region" description="Basic and acidic residues" evidence="1">
    <location>
        <begin position="158"/>
        <end position="168"/>
    </location>
</feature>
<feature type="region of interest" description="Disordered" evidence="1">
    <location>
        <begin position="340"/>
        <end position="381"/>
    </location>
</feature>
<gene>
    <name evidence="3" type="primary">LOC100824142</name>
    <name evidence="2" type="ORF">BRADI_1g37400v3</name>
</gene>
<name>I1GXT6_BRADI</name>
<feature type="compositionally biased region" description="Polar residues" evidence="1">
    <location>
        <begin position="341"/>
        <end position="381"/>
    </location>
</feature>
<dbReference type="KEGG" id="bdi:100824142"/>
<dbReference type="AlphaFoldDB" id="I1GXT6"/>
<dbReference type="OMA" id="CGALCMF"/>
<dbReference type="OrthoDB" id="1880037at2759"/>
<dbReference type="GO" id="GO:0080183">
    <property type="term" value="P:response to photooxidative stress"/>
    <property type="evidence" value="ECO:0007669"/>
    <property type="project" value="InterPro"/>
</dbReference>
<evidence type="ECO:0000313" key="2">
    <source>
        <dbReference type="EMBL" id="KQK17892.1"/>
    </source>
</evidence>
<dbReference type="GO" id="GO:0009535">
    <property type="term" value="C:chloroplast thylakoid membrane"/>
    <property type="evidence" value="ECO:0007669"/>
    <property type="project" value="InterPro"/>
</dbReference>
<accession>I1GXT6</accession>
<feature type="region of interest" description="Disordered" evidence="1">
    <location>
        <begin position="148"/>
        <end position="180"/>
    </location>
</feature>
<dbReference type="HOGENOM" id="CLU_053426_0_0_1"/>
<evidence type="ECO:0000256" key="1">
    <source>
        <dbReference type="SAM" id="MobiDB-lite"/>
    </source>
</evidence>
<protein>
    <submittedName>
        <fullName evidence="2 3">Uncharacterized protein</fullName>
    </submittedName>
</protein>
<dbReference type="PANTHER" id="PTHR33672:SF6">
    <property type="entry name" value="OS06G0574000 PROTEIN"/>
    <property type="match status" value="1"/>
</dbReference>
<reference evidence="2 3" key="1">
    <citation type="journal article" date="2010" name="Nature">
        <title>Genome sequencing and analysis of the model grass Brachypodium distachyon.</title>
        <authorList>
            <consortium name="International Brachypodium Initiative"/>
        </authorList>
    </citation>
    <scope>NUCLEOTIDE SEQUENCE [LARGE SCALE GENOMIC DNA]</scope>
    <source>
        <strain evidence="2">Bd21</strain>
        <strain evidence="3">cv. Bd21</strain>
    </source>
</reference>
<dbReference type="EMBL" id="CM000880">
    <property type="protein sequence ID" value="KQK17892.1"/>
    <property type="molecule type" value="Genomic_DNA"/>
</dbReference>
<dbReference type="GeneID" id="100824142"/>
<dbReference type="eggNOG" id="ENOG502QWKR">
    <property type="taxonomic scope" value="Eukaryota"/>
</dbReference>
<dbReference type="InterPro" id="IPR040340">
    <property type="entry name" value="CEST/Y3IP1"/>
</dbReference>
<dbReference type="Proteomes" id="UP000008810">
    <property type="component" value="Chromosome 1"/>
</dbReference>
<evidence type="ECO:0000313" key="4">
    <source>
        <dbReference type="Proteomes" id="UP000008810"/>
    </source>
</evidence>
<dbReference type="GO" id="GO:0048564">
    <property type="term" value="P:photosystem I assembly"/>
    <property type="evidence" value="ECO:0007669"/>
    <property type="project" value="InterPro"/>
</dbReference>
<dbReference type="Gramene" id="KQK17892">
    <property type="protein sequence ID" value="KQK17892"/>
    <property type="gene ID" value="BRADI_1g37400v3"/>
</dbReference>
<feature type="region of interest" description="Disordered" evidence="1">
    <location>
        <begin position="1"/>
        <end position="46"/>
    </location>
</feature>
<dbReference type="RefSeq" id="XP_003560637.1">
    <property type="nucleotide sequence ID" value="XM_003560589.2"/>
</dbReference>
<proteinExistence type="predicted"/>